<dbReference type="InterPro" id="IPR032675">
    <property type="entry name" value="LRR_dom_sf"/>
</dbReference>
<evidence type="ECO:0000259" key="1">
    <source>
        <dbReference type="PROSITE" id="PS50181"/>
    </source>
</evidence>
<dbReference type="PANTHER" id="PTHR38926:SF5">
    <property type="entry name" value="F-BOX AND LEUCINE-RICH REPEAT PROTEIN 6"/>
    <property type="match status" value="1"/>
</dbReference>
<dbReference type="Proteomes" id="UP000807306">
    <property type="component" value="Unassembled WGS sequence"/>
</dbReference>
<feature type="domain" description="F-box" evidence="1">
    <location>
        <begin position="62"/>
        <end position="112"/>
    </location>
</feature>
<dbReference type="Gene3D" id="3.80.10.10">
    <property type="entry name" value="Ribonuclease Inhibitor"/>
    <property type="match status" value="1"/>
</dbReference>
<dbReference type="InterPro" id="IPR001810">
    <property type="entry name" value="F-box_dom"/>
</dbReference>
<reference evidence="2" key="1">
    <citation type="submission" date="2020-11" db="EMBL/GenBank/DDBJ databases">
        <authorList>
            <consortium name="DOE Joint Genome Institute"/>
            <person name="Ahrendt S."/>
            <person name="Riley R."/>
            <person name="Andreopoulos W."/>
            <person name="Labutti K."/>
            <person name="Pangilinan J."/>
            <person name="Ruiz-Duenas F.J."/>
            <person name="Barrasa J.M."/>
            <person name="Sanchez-Garcia M."/>
            <person name="Camarero S."/>
            <person name="Miyauchi S."/>
            <person name="Serrano A."/>
            <person name="Linde D."/>
            <person name="Babiker R."/>
            <person name="Drula E."/>
            <person name="Ayuso-Fernandez I."/>
            <person name="Pacheco R."/>
            <person name="Padilla G."/>
            <person name="Ferreira P."/>
            <person name="Barriuso J."/>
            <person name="Kellner H."/>
            <person name="Castanera R."/>
            <person name="Alfaro M."/>
            <person name="Ramirez L."/>
            <person name="Pisabarro A.G."/>
            <person name="Kuo A."/>
            <person name="Tritt A."/>
            <person name="Lipzen A."/>
            <person name="He G."/>
            <person name="Yan M."/>
            <person name="Ng V."/>
            <person name="Cullen D."/>
            <person name="Martin F."/>
            <person name="Rosso M.-N."/>
            <person name="Henrissat B."/>
            <person name="Hibbett D."/>
            <person name="Martinez A.T."/>
            <person name="Grigoriev I.V."/>
        </authorList>
    </citation>
    <scope>NUCLEOTIDE SEQUENCE</scope>
    <source>
        <strain evidence="2">CBS 506.95</strain>
    </source>
</reference>
<dbReference type="InterPro" id="IPR036047">
    <property type="entry name" value="F-box-like_dom_sf"/>
</dbReference>
<dbReference type="SUPFAM" id="SSF81383">
    <property type="entry name" value="F-box domain"/>
    <property type="match status" value="1"/>
</dbReference>
<gene>
    <name evidence="2" type="ORF">CPB83DRAFT_843652</name>
</gene>
<dbReference type="EMBL" id="MU157825">
    <property type="protein sequence ID" value="KAF9535199.1"/>
    <property type="molecule type" value="Genomic_DNA"/>
</dbReference>
<comment type="caution">
    <text evidence="2">The sequence shown here is derived from an EMBL/GenBank/DDBJ whole genome shotgun (WGS) entry which is preliminary data.</text>
</comment>
<name>A0A9P6EUB8_9AGAR</name>
<dbReference type="Gene3D" id="1.20.1280.50">
    <property type="match status" value="1"/>
</dbReference>
<dbReference type="AlphaFoldDB" id="A0A9P6EUB8"/>
<proteinExistence type="predicted"/>
<dbReference type="SUPFAM" id="SSF52047">
    <property type="entry name" value="RNI-like"/>
    <property type="match status" value="1"/>
</dbReference>
<accession>A0A9P6EUB8</accession>
<keyword evidence="3" id="KW-1185">Reference proteome</keyword>
<dbReference type="PROSITE" id="PS50181">
    <property type="entry name" value="FBOX"/>
    <property type="match status" value="1"/>
</dbReference>
<evidence type="ECO:0000313" key="3">
    <source>
        <dbReference type="Proteomes" id="UP000807306"/>
    </source>
</evidence>
<protein>
    <recommendedName>
        <fullName evidence="1">F-box domain-containing protein</fullName>
    </recommendedName>
</protein>
<sequence length="510" mass="57518">MQQESPAQVAKTKEAILPQELGLEEGPADIEEALSTAQSELVELEAQRLALLAQCQRIQAVACSIKAFPDSLLSEIFSHFLPSDVSSGHQAAEVCTKWRKVVLRMPLFWTTLILPGCGHRDNPTFDHLWMHICHFAQRANDHPISLTIGKICRPIFDILIHSIFGHVIAHWQAISFPPVRLGQIQQVFSYYETFTDEADHLTSLSFTSTTLEDEDDEYDDDDDNESEIRPYELGLLAELRALRLDFDNLYFIQKRFDPPWPALTSLELHVDITSEEYLDILSGCRSLESLFIAPDDDIEDDSESGDVVQLDHLKQLTINSPNHPSTLLERLSAPNLEELYLNISHPVDDDNPAISTFLDRLNDAGSLRILHCYGWHEVPLGLFDTPALRNLVTLRLVEPFKAFATDPEDAADGSIFDLLAPVDDDGEDRLPLLENLEIIGYPQISEEECESLASLLQSRCFQGKSNEELEEVQAHSLRRVVLQMTPGQSYLGPWEGLSKLRKHGLLVYTL</sequence>
<evidence type="ECO:0000313" key="2">
    <source>
        <dbReference type="EMBL" id="KAF9535199.1"/>
    </source>
</evidence>
<organism evidence="2 3">
    <name type="scientific">Crepidotus variabilis</name>
    <dbReference type="NCBI Taxonomy" id="179855"/>
    <lineage>
        <taxon>Eukaryota</taxon>
        <taxon>Fungi</taxon>
        <taxon>Dikarya</taxon>
        <taxon>Basidiomycota</taxon>
        <taxon>Agaricomycotina</taxon>
        <taxon>Agaricomycetes</taxon>
        <taxon>Agaricomycetidae</taxon>
        <taxon>Agaricales</taxon>
        <taxon>Agaricineae</taxon>
        <taxon>Crepidotaceae</taxon>
        <taxon>Crepidotus</taxon>
    </lineage>
</organism>
<dbReference type="PANTHER" id="PTHR38926">
    <property type="entry name" value="F-BOX DOMAIN CONTAINING PROTEIN, EXPRESSED"/>
    <property type="match status" value="1"/>
</dbReference>